<feature type="domain" description="START" evidence="2">
    <location>
        <begin position="40"/>
        <end position="203"/>
    </location>
</feature>
<dbReference type="Gene3D" id="3.30.530.20">
    <property type="match status" value="1"/>
</dbReference>
<dbReference type="SMART" id="SM00234">
    <property type="entry name" value="START"/>
    <property type="match status" value="1"/>
</dbReference>
<dbReference type="InterPro" id="IPR028347">
    <property type="entry name" value="START_dom_prot"/>
</dbReference>
<keyword evidence="1" id="KW-0732">Signal</keyword>
<dbReference type="InterPro" id="IPR002913">
    <property type="entry name" value="START_lipid-bd_dom"/>
</dbReference>
<dbReference type="PANTHER" id="PTHR19308:SF14">
    <property type="entry name" value="START DOMAIN-CONTAINING PROTEIN"/>
    <property type="match status" value="1"/>
</dbReference>
<dbReference type="PIRSF" id="PIRSF039033">
    <property type="entry name" value="START_dom"/>
    <property type="match status" value="1"/>
</dbReference>
<dbReference type="AlphaFoldDB" id="A0A851HS19"/>
<evidence type="ECO:0000313" key="3">
    <source>
        <dbReference type="EMBL" id="NWN92509.1"/>
    </source>
</evidence>
<evidence type="ECO:0000259" key="2">
    <source>
        <dbReference type="PROSITE" id="PS50848"/>
    </source>
</evidence>
<dbReference type="EMBL" id="JABEVQ010000007">
    <property type="protein sequence ID" value="NWN92509.1"/>
    <property type="molecule type" value="Genomic_DNA"/>
</dbReference>
<feature type="chain" id="PRO_5032605009" evidence="1">
    <location>
        <begin position="28"/>
        <end position="245"/>
    </location>
</feature>
<comment type="caution">
    <text evidence="3">The sequence shown here is derived from an EMBL/GenBank/DDBJ whole genome shotgun (WGS) entry which is preliminary data.</text>
</comment>
<dbReference type="InterPro" id="IPR023393">
    <property type="entry name" value="START-like_dom_sf"/>
</dbReference>
<dbReference type="GO" id="GO:0005737">
    <property type="term" value="C:cytoplasm"/>
    <property type="evidence" value="ECO:0007669"/>
    <property type="project" value="UniProtKB-ARBA"/>
</dbReference>
<proteinExistence type="predicted"/>
<evidence type="ECO:0000313" key="4">
    <source>
        <dbReference type="Proteomes" id="UP000536442"/>
    </source>
</evidence>
<dbReference type="GO" id="GO:0008289">
    <property type="term" value="F:lipid binding"/>
    <property type="evidence" value="ECO:0007669"/>
    <property type="project" value="InterPro"/>
</dbReference>
<gene>
    <name evidence="3" type="ORF">HLV39_13520</name>
</gene>
<organism evidence="3 4">
    <name type="scientific">Marinobacter adhaerens</name>
    <dbReference type="NCBI Taxonomy" id="1033846"/>
    <lineage>
        <taxon>Bacteria</taxon>
        <taxon>Pseudomonadati</taxon>
        <taxon>Pseudomonadota</taxon>
        <taxon>Gammaproteobacteria</taxon>
        <taxon>Pseudomonadales</taxon>
        <taxon>Marinobacteraceae</taxon>
        <taxon>Marinobacter</taxon>
    </lineage>
</organism>
<dbReference type="CDD" id="cd08876">
    <property type="entry name" value="START_1"/>
    <property type="match status" value="1"/>
</dbReference>
<dbReference type="PANTHER" id="PTHR19308">
    <property type="entry name" value="PHOSPHATIDYLCHOLINE TRANSFER PROTEIN"/>
    <property type="match status" value="1"/>
</dbReference>
<feature type="signal peptide" evidence="1">
    <location>
        <begin position="1"/>
        <end position="27"/>
    </location>
</feature>
<dbReference type="Pfam" id="PF01852">
    <property type="entry name" value="START"/>
    <property type="match status" value="1"/>
</dbReference>
<accession>A0A851HS19</accession>
<dbReference type="PROSITE" id="PS50848">
    <property type="entry name" value="START"/>
    <property type="match status" value="1"/>
</dbReference>
<evidence type="ECO:0000256" key="1">
    <source>
        <dbReference type="SAM" id="SignalP"/>
    </source>
</evidence>
<sequence length="245" mass="27483">MTMPLAHGFKGWLTAISSLVFALTASAPIAAQPQTLPVEDSDAWELRKEEGNIRVYTMDKNDSSFQAFKAEALLDAPIDAVVAVMNNPQSCIEWLLNCTESYAVGKSSFHDRYVYSVNNMPWPVTDRDYVLNIQTRGNKATGEVVVNMSAAPDMQATRSNRVRVEQSDTRYRFISEDDTTRMVWLQHTDPNGTLPGWLVNSLLVDIPLKSTKELERIAGLERYQKATLVYDDEGRLMDVTAAENN</sequence>
<protein>
    <submittedName>
        <fullName evidence="3">START domain-containing protein</fullName>
    </submittedName>
</protein>
<dbReference type="Proteomes" id="UP000536442">
    <property type="component" value="Unassembled WGS sequence"/>
</dbReference>
<dbReference type="InterPro" id="IPR051213">
    <property type="entry name" value="START_lipid_transfer"/>
</dbReference>
<dbReference type="SUPFAM" id="SSF55961">
    <property type="entry name" value="Bet v1-like"/>
    <property type="match status" value="1"/>
</dbReference>
<name>A0A851HS19_9GAMM</name>
<reference evidence="3 4" key="1">
    <citation type="submission" date="2020-03" db="EMBL/GenBank/DDBJ databases">
        <title>Metagenomic, metatranscriptomic, and metabolomic analyses revealed the key microbes and metabolic features during the fermentation of ganjang, Korean traditional soy sauce.</title>
        <authorList>
            <person name="Chun B.H."/>
            <person name="Jeon C.O."/>
        </authorList>
    </citation>
    <scope>NUCLEOTIDE SEQUENCE [LARGE SCALE GENOMIC DNA]</scope>
    <source>
        <strain evidence="3 4">KG14</strain>
    </source>
</reference>
<keyword evidence="4" id="KW-1185">Reference proteome</keyword>